<dbReference type="CDD" id="cd00326">
    <property type="entry name" value="alpha_CA"/>
    <property type="match status" value="1"/>
</dbReference>
<dbReference type="PANTHER" id="PTHR18952">
    <property type="entry name" value="CARBONIC ANHYDRASE"/>
    <property type="match status" value="1"/>
</dbReference>
<keyword evidence="6 12" id="KW-0479">Metal-binding</keyword>
<evidence type="ECO:0000256" key="9">
    <source>
        <dbReference type="ARBA" id="ARBA00022837"/>
    </source>
</evidence>
<dbReference type="InterPro" id="IPR023561">
    <property type="entry name" value="Carbonic_anhydrase_a-class"/>
</dbReference>
<dbReference type="KEGG" id="obi:106876467"/>
<accession>A0A0L8GKL6</accession>
<keyword evidence="13" id="KW-0812">Transmembrane</keyword>
<dbReference type="EMBL" id="KQ421575">
    <property type="protein sequence ID" value="KOF77088.1"/>
    <property type="molecule type" value="Genomic_DNA"/>
</dbReference>
<dbReference type="InterPro" id="IPR001148">
    <property type="entry name" value="CA_dom"/>
</dbReference>
<organism evidence="15">
    <name type="scientific">Octopus bimaculoides</name>
    <name type="common">California two-spotted octopus</name>
    <dbReference type="NCBI Taxonomy" id="37653"/>
    <lineage>
        <taxon>Eukaryota</taxon>
        <taxon>Metazoa</taxon>
        <taxon>Spiralia</taxon>
        <taxon>Lophotrochozoa</taxon>
        <taxon>Mollusca</taxon>
        <taxon>Cephalopoda</taxon>
        <taxon>Coleoidea</taxon>
        <taxon>Octopodiformes</taxon>
        <taxon>Octopoda</taxon>
        <taxon>Incirrata</taxon>
        <taxon>Octopodidae</taxon>
        <taxon>Octopus</taxon>
    </lineage>
</organism>
<keyword evidence="8 12" id="KW-0862">Zinc</keyword>
<evidence type="ECO:0000256" key="10">
    <source>
        <dbReference type="ARBA" id="ARBA00023239"/>
    </source>
</evidence>
<evidence type="ECO:0000256" key="12">
    <source>
        <dbReference type="RuleBase" id="RU367011"/>
    </source>
</evidence>
<dbReference type="Pfam" id="PF00194">
    <property type="entry name" value="Carb_anhydrase"/>
    <property type="match status" value="1"/>
</dbReference>
<dbReference type="InterPro" id="IPR036398">
    <property type="entry name" value="CA_dom_sf"/>
</dbReference>
<evidence type="ECO:0000259" key="14">
    <source>
        <dbReference type="PROSITE" id="PS51144"/>
    </source>
</evidence>
<dbReference type="EMBL" id="KQ421575">
    <property type="protein sequence ID" value="KOF77086.1"/>
    <property type="molecule type" value="Genomic_DNA"/>
</dbReference>
<dbReference type="Gene3D" id="3.10.200.10">
    <property type="entry name" value="Alpha carbonic anhydrase"/>
    <property type="match status" value="1"/>
</dbReference>
<feature type="signal peptide" evidence="12">
    <location>
        <begin position="1"/>
        <end position="25"/>
    </location>
</feature>
<name>A0A0L8GKL6_OCTBM</name>
<dbReference type="PROSITE" id="PS00162">
    <property type="entry name" value="ALPHA_CA_1"/>
    <property type="match status" value="1"/>
</dbReference>
<keyword evidence="10 12" id="KW-0456">Lyase</keyword>
<dbReference type="AlphaFoldDB" id="A0A0L8GKL6"/>
<gene>
    <name evidence="15" type="ORF">OCBIM_22032523mg</name>
</gene>
<keyword evidence="12" id="KW-0732">Signal</keyword>
<dbReference type="SMART" id="SM01057">
    <property type="entry name" value="Carb_anhydrase"/>
    <property type="match status" value="1"/>
</dbReference>
<comment type="function">
    <text evidence="12">Reversible hydration of carbon dioxide.</text>
</comment>
<evidence type="ECO:0000256" key="1">
    <source>
        <dbReference type="ARBA" id="ARBA00001947"/>
    </source>
</evidence>
<dbReference type="GO" id="GO:0004089">
    <property type="term" value="F:carbonate dehydratase activity"/>
    <property type="evidence" value="ECO:0007669"/>
    <property type="project" value="UniProtKB-UniRule"/>
</dbReference>
<evidence type="ECO:0000256" key="7">
    <source>
        <dbReference type="ARBA" id="ARBA00022737"/>
    </source>
</evidence>
<evidence type="ECO:0000256" key="4">
    <source>
        <dbReference type="ARBA" id="ARBA00012925"/>
    </source>
</evidence>
<evidence type="ECO:0000256" key="2">
    <source>
        <dbReference type="ARBA" id="ARBA00004498"/>
    </source>
</evidence>
<comment type="cofactor">
    <cofactor evidence="1 12">
        <name>Zn(2+)</name>
        <dbReference type="ChEBI" id="CHEBI:29105"/>
    </cofactor>
</comment>
<dbReference type="SUPFAM" id="SSF51069">
    <property type="entry name" value="Carbonic anhydrase"/>
    <property type="match status" value="1"/>
</dbReference>
<reference evidence="15" key="1">
    <citation type="submission" date="2015-07" db="EMBL/GenBank/DDBJ databases">
        <title>MeaNS - Measles Nucleotide Surveillance Program.</title>
        <authorList>
            <person name="Tran T."/>
            <person name="Druce J."/>
        </authorList>
    </citation>
    <scope>NUCLEOTIDE SEQUENCE</scope>
    <source>
        <strain evidence="15">UCB-OBI-ISO-001</strain>
        <tissue evidence="15">Gonad</tissue>
    </source>
</reference>
<keyword evidence="7" id="KW-0677">Repeat</keyword>
<feature type="domain" description="Alpha-carbonic anhydrase" evidence="14">
    <location>
        <begin position="24"/>
        <end position="281"/>
    </location>
</feature>
<keyword evidence="9" id="KW-0106">Calcium</keyword>
<evidence type="ECO:0000256" key="11">
    <source>
        <dbReference type="ARBA" id="ARBA00048348"/>
    </source>
</evidence>
<protein>
    <recommendedName>
        <fullName evidence="4 12">Carbonic anhydrase</fullName>
        <ecNumber evidence="4 12">4.2.1.1</ecNumber>
    </recommendedName>
</protein>
<sequence length="326" mass="38071">MEKTFWMVYLMATFSAMLFVHLVSAWDYHNESKNWAKEYPNCGGRLQSPIAIEHKFTNYKKTSNLIFDGYLDTKHNATIMNTGHTVVIEVNGKSLVYGEGLKGKYIAYEIHFHWGMNDIVGSEHMLNGHRFPMEIHILHYSEKYPNSEKASKYKGGLLVVAYFVKNDKSYADNEDLADVVKNVKMVKFKGNRYPVISWKLEAFFPVNQTCYYRYEGSLTYPPCWETVIWVIFKDALQISSGQMNEFRTNLDELDESAVRILMGNNFRPLQELNDRIIYRSCDPVMSDVTSSLSWSAVLLMLCQVGIFMDNSYFWYLVLHKYRPTEW</sequence>
<feature type="transmembrane region" description="Helical" evidence="13">
    <location>
        <begin position="292"/>
        <end position="317"/>
    </location>
</feature>
<keyword evidence="13" id="KW-0472">Membrane</keyword>
<keyword evidence="5" id="KW-0272">Extracellular matrix</keyword>
<keyword evidence="5" id="KW-0964">Secreted</keyword>
<comment type="similarity">
    <text evidence="3 12">Belongs to the alpha-carbonic anhydrase family.</text>
</comment>
<evidence type="ECO:0000256" key="5">
    <source>
        <dbReference type="ARBA" id="ARBA00022530"/>
    </source>
</evidence>
<evidence type="ECO:0000256" key="6">
    <source>
        <dbReference type="ARBA" id="ARBA00022723"/>
    </source>
</evidence>
<dbReference type="OrthoDB" id="429145at2759"/>
<feature type="chain" id="PRO_5007416345" description="Carbonic anhydrase" evidence="12">
    <location>
        <begin position="26"/>
        <end position="326"/>
    </location>
</feature>
<evidence type="ECO:0000256" key="3">
    <source>
        <dbReference type="ARBA" id="ARBA00010718"/>
    </source>
</evidence>
<dbReference type="PROSITE" id="PS51144">
    <property type="entry name" value="ALPHA_CA_2"/>
    <property type="match status" value="1"/>
</dbReference>
<comment type="subcellular location">
    <subcellularLocation>
        <location evidence="2">Secreted</location>
        <location evidence="2">Extracellular space</location>
        <location evidence="2">Extracellular matrix</location>
    </subcellularLocation>
</comment>
<dbReference type="PANTHER" id="PTHR18952:SF141">
    <property type="entry name" value="CARBONIC ANHYDRASE"/>
    <property type="match status" value="1"/>
</dbReference>
<evidence type="ECO:0000256" key="13">
    <source>
        <dbReference type="SAM" id="Phobius"/>
    </source>
</evidence>
<dbReference type="EMBL" id="KQ421575">
    <property type="protein sequence ID" value="KOF77087.1"/>
    <property type="molecule type" value="Genomic_DNA"/>
</dbReference>
<dbReference type="STRING" id="37653.A0A0L8GKL6"/>
<proteinExistence type="inferred from homology"/>
<dbReference type="GO" id="GO:0005737">
    <property type="term" value="C:cytoplasm"/>
    <property type="evidence" value="ECO:0007669"/>
    <property type="project" value="TreeGrafter"/>
</dbReference>
<evidence type="ECO:0000313" key="15">
    <source>
        <dbReference type="EMBL" id="KOF77085.1"/>
    </source>
</evidence>
<dbReference type="GO" id="GO:0008270">
    <property type="term" value="F:zinc ion binding"/>
    <property type="evidence" value="ECO:0007669"/>
    <property type="project" value="UniProtKB-UniRule"/>
</dbReference>
<dbReference type="EC" id="4.2.1.1" evidence="4 12"/>
<comment type="catalytic activity">
    <reaction evidence="11 12">
        <text>hydrogencarbonate + H(+) = CO2 + H2O</text>
        <dbReference type="Rhea" id="RHEA:10748"/>
        <dbReference type="ChEBI" id="CHEBI:15377"/>
        <dbReference type="ChEBI" id="CHEBI:15378"/>
        <dbReference type="ChEBI" id="CHEBI:16526"/>
        <dbReference type="ChEBI" id="CHEBI:17544"/>
        <dbReference type="EC" id="4.2.1.1"/>
    </reaction>
</comment>
<evidence type="ECO:0000256" key="8">
    <source>
        <dbReference type="ARBA" id="ARBA00022833"/>
    </source>
</evidence>
<dbReference type="InterPro" id="IPR018338">
    <property type="entry name" value="Carbonic_anhydrase_a-class_CS"/>
</dbReference>
<dbReference type="EMBL" id="KQ421575">
    <property type="protein sequence ID" value="KOF77085.1"/>
    <property type="molecule type" value="Genomic_DNA"/>
</dbReference>
<keyword evidence="13" id="KW-1133">Transmembrane helix</keyword>